<organism evidence="1 2">
    <name type="scientific">Aliikangiella maris</name>
    <dbReference type="NCBI Taxonomy" id="3162458"/>
    <lineage>
        <taxon>Bacteria</taxon>
        <taxon>Pseudomonadati</taxon>
        <taxon>Pseudomonadota</taxon>
        <taxon>Gammaproteobacteria</taxon>
        <taxon>Oceanospirillales</taxon>
        <taxon>Pleioneaceae</taxon>
        <taxon>Aliikangiella</taxon>
    </lineage>
</organism>
<dbReference type="Proteomes" id="UP001548189">
    <property type="component" value="Unassembled WGS sequence"/>
</dbReference>
<evidence type="ECO:0000313" key="2">
    <source>
        <dbReference type="Proteomes" id="UP001548189"/>
    </source>
</evidence>
<keyword evidence="2" id="KW-1185">Reference proteome</keyword>
<proteinExistence type="predicted"/>
<dbReference type="RefSeq" id="WP_353895899.1">
    <property type="nucleotide sequence ID" value="NZ_JBEVCJ010000008.1"/>
</dbReference>
<evidence type="ECO:0000313" key="1">
    <source>
        <dbReference type="EMBL" id="MET1255316.1"/>
    </source>
</evidence>
<gene>
    <name evidence="1" type="ORF">ABVT43_09285</name>
</gene>
<comment type="caution">
    <text evidence="1">The sequence shown here is derived from an EMBL/GenBank/DDBJ whole genome shotgun (WGS) entry which is preliminary data.</text>
</comment>
<name>A0ABV2BTP5_9GAMM</name>
<dbReference type="EMBL" id="JBEVCJ010000008">
    <property type="protein sequence ID" value="MET1255316.1"/>
    <property type="molecule type" value="Genomic_DNA"/>
</dbReference>
<protein>
    <submittedName>
        <fullName evidence="1">Uncharacterized protein</fullName>
    </submittedName>
</protein>
<reference evidence="1 2" key="1">
    <citation type="submission" date="2024-06" db="EMBL/GenBank/DDBJ databases">
        <authorList>
            <person name="Li F."/>
        </authorList>
    </citation>
    <scope>NUCLEOTIDE SEQUENCE [LARGE SCALE GENOMIC DNA]</scope>
    <source>
        <strain evidence="1 2">GXAS 311</strain>
    </source>
</reference>
<sequence>MTLPEGWTDDMSVEIIEGKTEEQLTFALMDSLRKSDSYESMIRMCVSDYGLVEDDADLAIDRVQGGIVRALTGLIDNRPDATKDPLAHCSFNEVWKTLPKKHWWSSKRESKGVWSDWYTQNSNNS</sequence>
<accession>A0ABV2BTP5</accession>